<evidence type="ECO:0000256" key="1">
    <source>
        <dbReference type="ARBA" id="ARBA00005952"/>
    </source>
</evidence>
<dbReference type="InterPro" id="IPR035926">
    <property type="entry name" value="NusB-like_sf"/>
</dbReference>
<dbReference type="OrthoDB" id="9797817at2"/>
<evidence type="ECO:0000313" key="10">
    <source>
        <dbReference type="Proteomes" id="UP000237472"/>
    </source>
</evidence>
<protein>
    <recommendedName>
        <fullName evidence="6">Transcription antitermination protein NusB</fullName>
    </recommendedName>
    <alternativeName>
        <fullName evidence="6">Antitermination factor NusB</fullName>
    </alternativeName>
</protein>
<keyword evidence="11" id="KW-1185">Reference proteome</keyword>
<dbReference type="EMBL" id="LDWY01000064">
    <property type="protein sequence ID" value="PHY90411.1"/>
    <property type="molecule type" value="Genomic_DNA"/>
</dbReference>
<reference evidence="8" key="3">
    <citation type="submission" date="2019-07" db="EMBL/GenBank/DDBJ databases">
        <authorList>
            <person name="Miller W.G."/>
        </authorList>
    </citation>
    <scope>NUCLEOTIDE SEQUENCE</scope>
    <source>
        <strain evidence="8">52/13</strain>
    </source>
</reference>
<dbReference type="Proteomes" id="UP000811399">
    <property type="component" value="Unassembled WGS sequence"/>
</dbReference>
<dbReference type="HAMAP" id="MF_00073">
    <property type="entry name" value="NusB"/>
    <property type="match status" value="1"/>
</dbReference>
<dbReference type="InterPro" id="IPR006027">
    <property type="entry name" value="NusB_RsmB_TIM44"/>
</dbReference>
<evidence type="ECO:0000256" key="5">
    <source>
        <dbReference type="ARBA" id="ARBA00023163"/>
    </source>
</evidence>
<comment type="function">
    <text evidence="6">Involved in transcription antitermination. Required for transcription of ribosomal RNA (rRNA) genes. Binds specifically to the boxA antiterminator sequence of the ribosomal RNA (rrn) operons.</text>
</comment>
<keyword evidence="5 6" id="KW-0804">Transcription</keyword>
<keyword evidence="4 6" id="KW-0805">Transcription regulation</keyword>
<sequence length="132" mass="14986">MASRHQARQSVISLLYALELNGKNDNFITEFLQEKKIRNEAKNFTLSLYNGVLEHLQNLDERIDTFLNENKIHQIGHIERAILRLGAFELLYTDTLGAIVINEAVELAKEMANENAPKLINGVLDGLQKAKK</sequence>
<dbReference type="SUPFAM" id="SSF48013">
    <property type="entry name" value="NusB-like"/>
    <property type="match status" value="1"/>
</dbReference>
<reference evidence="8 11" key="4">
    <citation type="journal article" date="2021" name="Syst. Appl. Microbiol.">
        <title>nCampylobacter vulpis sp. nov. isolated from wild red foxes.</title>
        <authorList>
            <person name="Parisi A."/>
            <person name="Chiara M."/>
            <person name="Caffara M."/>
            <person name="Mion D."/>
            <person name="Miller W.G."/>
            <person name="Caruso M."/>
            <person name="Manzari C."/>
            <person name="Florio D."/>
            <person name="Capozzi L."/>
            <person name="D'Erchia A.M."/>
            <person name="Manzulli V."/>
            <person name="Zanoni R.G."/>
        </authorList>
    </citation>
    <scope>NUCLEOTIDE SEQUENCE [LARGE SCALE GENOMIC DNA]</scope>
    <source>
        <strain evidence="8 11">52/13</strain>
    </source>
</reference>
<keyword evidence="2 6" id="KW-0889">Transcription antitermination</keyword>
<comment type="caution">
    <text evidence="9">The sequence shown here is derived from an EMBL/GenBank/DDBJ whole genome shotgun (WGS) entry which is preliminary data.</text>
</comment>
<evidence type="ECO:0000256" key="6">
    <source>
        <dbReference type="HAMAP-Rule" id="MF_00073"/>
    </source>
</evidence>
<dbReference type="GO" id="GO:0003723">
    <property type="term" value="F:RNA binding"/>
    <property type="evidence" value="ECO:0007669"/>
    <property type="project" value="UniProtKB-UniRule"/>
</dbReference>
<evidence type="ECO:0000256" key="3">
    <source>
        <dbReference type="ARBA" id="ARBA00022884"/>
    </source>
</evidence>
<gene>
    <name evidence="6 8" type="primary">nusB</name>
    <name evidence="9" type="ORF">AA994_05170</name>
    <name evidence="8" type="ORF">CVU5213_04070</name>
</gene>
<dbReference type="GO" id="GO:0031564">
    <property type="term" value="P:transcription antitermination"/>
    <property type="evidence" value="ECO:0007669"/>
    <property type="project" value="UniProtKB-KW"/>
</dbReference>
<dbReference type="Proteomes" id="UP000237472">
    <property type="component" value="Unassembled WGS sequence"/>
</dbReference>
<dbReference type="AlphaFoldDB" id="A0A2G4R1I8"/>
<proteinExistence type="inferred from homology"/>
<comment type="similarity">
    <text evidence="1 6">Belongs to the NusB family.</text>
</comment>
<evidence type="ECO:0000313" key="9">
    <source>
        <dbReference type="EMBL" id="PHY90411.1"/>
    </source>
</evidence>
<dbReference type="GO" id="GO:0006353">
    <property type="term" value="P:DNA-templated transcription termination"/>
    <property type="evidence" value="ECO:0007669"/>
    <property type="project" value="UniProtKB-UniRule"/>
</dbReference>
<organism evidence="9 10">
    <name type="scientific">Campylobacter vulpis</name>
    <dbReference type="NCBI Taxonomy" id="1655500"/>
    <lineage>
        <taxon>Bacteria</taxon>
        <taxon>Pseudomonadati</taxon>
        <taxon>Campylobacterota</taxon>
        <taxon>Epsilonproteobacteria</taxon>
        <taxon>Campylobacterales</taxon>
        <taxon>Campylobacteraceae</taxon>
        <taxon>Campylobacter</taxon>
    </lineage>
</organism>
<dbReference type="RefSeq" id="WP_099461650.1">
    <property type="nucleotide sequence ID" value="NZ_LDWY01000064.1"/>
</dbReference>
<evidence type="ECO:0000313" key="11">
    <source>
        <dbReference type="Proteomes" id="UP000811399"/>
    </source>
</evidence>
<dbReference type="PANTHER" id="PTHR11078">
    <property type="entry name" value="N UTILIZATION SUBSTANCE PROTEIN B-RELATED"/>
    <property type="match status" value="1"/>
</dbReference>
<name>A0A2G4R1I8_9BACT</name>
<dbReference type="Gene3D" id="1.10.940.10">
    <property type="entry name" value="NusB-like"/>
    <property type="match status" value="1"/>
</dbReference>
<dbReference type="PANTHER" id="PTHR11078:SF3">
    <property type="entry name" value="ANTITERMINATION NUSB DOMAIN-CONTAINING PROTEIN"/>
    <property type="match status" value="1"/>
</dbReference>
<dbReference type="Pfam" id="PF01029">
    <property type="entry name" value="NusB"/>
    <property type="match status" value="1"/>
</dbReference>
<feature type="domain" description="NusB/RsmB/TIM44" evidence="7">
    <location>
        <begin position="5"/>
        <end position="129"/>
    </location>
</feature>
<keyword evidence="3 6" id="KW-0694">RNA-binding</keyword>
<evidence type="ECO:0000259" key="7">
    <source>
        <dbReference type="Pfam" id="PF01029"/>
    </source>
</evidence>
<evidence type="ECO:0000256" key="2">
    <source>
        <dbReference type="ARBA" id="ARBA00022814"/>
    </source>
</evidence>
<accession>A0A2G4R1I8</accession>
<evidence type="ECO:0000313" key="8">
    <source>
        <dbReference type="EMBL" id="MBS4240905.1"/>
    </source>
</evidence>
<reference evidence="9" key="1">
    <citation type="submission" date="2015-06" db="EMBL/GenBank/DDBJ databases">
        <authorList>
            <person name="Hoefler B.C."/>
            <person name="Straight P.D."/>
        </authorList>
    </citation>
    <scope>NUCLEOTIDE SEQUENCE [LARGE SCALE GENOMIC DNA]</scope>
    <source>
        <strain evidence="9">73/13</strain>
    </source>
</reference>
<dbReference type="NCBIfam" id="TIGR01951">
    <property type="entry name" value="nusB"/>
    <property type="match status" value="1"/>
</dbReference>
<dbReference type="GO" id="GO:0005829">
    <property type="term" value="C:cytosol"/>
    <property type="evidence" value="ECO:0007669"/>
    <property type="project" value="TreeGrafter"/>
</dbReference>
<dbReference type="InterPro" id="IPR011605">
    <property type="entry name" value="NusB_fam"/>
</dbReference>
<dbReference type="EMBL" id="VJYU01000009">
    <property type="protein sequence ID" value="MBS4240905.1"/>
    <property type="molecule type" value="Genomic_DNA"/>
</dbReference>
<reference evidence="10" key="2">
    <citation type="submission" date="2015-06" db="EMBL/GenBank/DDBJ databases">
        <authorList>
            <person name="Parisi A."/>
            <person name="Chiara M."/>
            <person name="Florio D."/>
            <person name="Miccolupo A."/>
            <person name="Manzari C."/>
            <person name="Mion D."/>
            <person name="Caruso M."/>
            <person name="D'erchia A.M."/>
            <person name="Zanoni R."/>
        </authorList>
    </citation>
    <scope>NUCLEOTIDE SEQUENCE [LARGE SCALE GENOMIC DNA]</scope>
    <source>
        <strain evidence="10">73/13</strain>
    </source>
</reference>
<evidence type="ECO:0000256" key="4">
    <source>
        <dbReference type="ARBA" id="ARBA00023015"/>
    </source>
</evidence>